<feature type="binding site" evidence="7 8">
    <location>
        <position position="116"/>
    </location>
    <ligand>
        <name>S-adenosyl-L-methionine</name>
        <dbReference type="ChEBI" id="CHEBI:59789"/>
    </ligand>
</feature>
<name>A0ABU6K3L1_9RHOO</name>
<keyword evidence="5 7" id="KW-0949">S-adenosyl-L-methionine</keyword>
<feature type="binding site" evidence="7 8">
    <location>
        <position position="53"/>
    </location>
    <ligand>
        <name>S-adenosyl-L-methionine</name>
        <dbReference type="ChEBI" id="CHEBI:59789"/>
    </ligand>
</feature>
<dbReference type="InterPro" id="IPR020598">
    <property type="entry name" value="rRNA_Ade_methylase_Trfase_N"/>
</dbReference>
<organism evidence="10 11">
    <name type="scientific">Uliginosibacterium silvisoli</name>
    <dbReference type="NCBI Taxonomy" id="3114758"/>
    <lineage>
        <taxon>Bacteria</taxon>
        <taxon>Pseudomonadati</taxon>
        <taxon>Pseudomonadota</taxon>
        <taxon>Betaproteobacteria</taxon>
        <taxon>Rhodocyclales</taxon>
        <taxon>Zoogloeaceae</taxon>
        <taxon>Uliginosibacterium</taxon>
    </lineage>
</organism>
<dbReference type="Proteomes" id="UP001331561">
    <property type="component" value="Unassembled WGS sequence"/>
</dbReference>
<evidence type="ECO:0000313" key="10">
    <source>
        <dbReference type="EMBL" id="MEC5385648.1"/>
    </source>
</evidence>
<dbReference type="SUPFAM" id="SSF53335">
    <property type="entry name" value="S-adenosyl-L-methionine-dependent methyltransferases"/>
    <property type="match status" value="1"/>
</dbReference>
<keyword evidence="6 7" id="KW-0694">RNA-binding</keyword>
<dbReference type="SMART" id="SM00650">
    <property type="entry name" value="rADc"/>
    <property type="match status" value="1"/>
</dbReference>
<dbReference type="InterPro" id="IPR001737">
    <property type="entry name" value="KsgA/Erm"/>
</dbReference>
<dbReference type="EC" id="2.1.1.182" evidence="7"/>
<evidence type="ECO:0000256" key="1">
    <source>
        <dbReference type="ARBA" id="ARBA00022490"/>
    </source>
</evidence>
<evidence type="ECO:0000313" key="11">
    <source>
        <dbReference type="Proteomes" id="UP001331561"/>
    </source>
</evidence>
<dbReference type="PANTHER" id="PTHR11727:SF7">
    <property type="entry name" value="DIMETHYLADENOSINE TRANSFERASE-RELATED"/>
    <property type="match status" value="1"/>
</dbReference>
<feature type="binding site" evidence="7 8">
    <location>
        <position position="98"/>
    </location>
    <ligand>
        <name>S-adenosyl-L-methionine</name>
        <dbReference type="ChEBI" id="CHEBI:59789"/>
    </ligand>
</feature>
<dbReference type="CDD" id="cd02440">
    <property type="entry name" value="AdoMet_MTases"/>
    <property type="match status" value="1"/>
</dbReference>
<dbReference type="HAMAP" id="MF_00607">
    <property type="entry name" value="16SrRNA_methyltr_A"/>
    <property type="match status" value="1"/>
</dbReference>
<evidence type="ECO:0000259" key="9">
    <source>
        <dbReference type="SMART" id="SM00650"/>
    </source>
</evidence>
<protein>
    <recommendedName>
        <fullName evidence="7">Ribosomal RNA small subunit methyltransferase A</fullName>
        <ecNumber evidence="7">2.1.1.182</ecNumber>
    </recommendedName>
    <alternativeName>
        <fullName evidence="7">16S rRNA (adenine(1518)-N(6)/adenine(1519)-N(6))-dimethyltransferase</fullName>
    </alternativeName>
    <alternativeName>
        <fullName evidence="7">16S rRNA dimethyladenosine transferase</fullName>
    </alternativeName>
    <alternativeName>
        <fullName evidence="7">16S rRNA dimethylase</fullName>
    </alternativeName>
    <alternativeName>
        <fullName evidence="7">S-adenosylmethionine-6-N', N'-adenosyl(rRNA) dimethyltransferase</fullName>
    </alternativeName>
</protein>
<accession>A0ABU6K3L1</accession>
<dbReference type="InterPro" id="IPR011530">
    <property type="entry name" value="rRNA_adenine_dimethylase"/>
</dbReference>
<keyword evidence="3 7" id="KW-0489">Methyltransferase</keyword>
<evidence type="ECO:0000256" key="2">
    <source>
        <dbReference type="ARBA" id="ARBA00022552"/>
    </source>
</evidence>
<evidence type="ECO:0000256" key="7">
    <source>
        <dbReference type="HAMAP-Rule" id="MF_00607"/>
    </source>
</evidence>
<dbReference type="PROSITE" id="PS01131">
    <property type="entry name" value="RRNA_A_DIMETH"/>
    <property type="match status" value="1"/>
</dbReference>
<dbReference type="Gene3D" id="3.40.50.150">
    <property type="entry name" value="Vaccinia Virus protein VP39"/>
    <property type="match status" value="1"/>
</dbReference>
<dbReference type="PANTHER" id="PTHR11727">
    <property type="entry name" value="DIMETHYLADENOSINE TRANSFERASE"/>
    <property type="match status" value="1"/>
</dbReference>
<keyword evidence="2 7" id="KW-0698">rRNA processing</keyword>
<feature type="domain" description="Ribosomal RNA adenine methylase transferase N-terminal" evidence="9">
    <location>
        <begin position="33"/>
        <end position="201"/>
    </location>
</feature>
<proteinExistence type="inferred from homology"/>
<comment type="function">
    <text evidence="7">Specifically dimethylates two adjacent adenosines (A1518 and A1519) in the loop of a conserved hairpin near the 3'-end of 16S rRNA in the 30S particle. May play a critical role in biogenesis of 30S subunits.</text>
</comment>
<dbReference type="Pfam" id="PF00398">
    <property type="entry name" value="RrnaAD"/>
    <property type="match status" value="1"/>
</dbReference>
<evidence type="ECO:0000256" key="3">
    <source>
        <dbReference type="ARBA" id="ARBA00022603"/>
    </source>
</evidence>
<comment type="caution">
    <text evidence="10">The sequence shown here is derived from an EMBL/GenBank/DDBJ whole genome shotgun (WGS) entry which is preliminary data.</text>
</comment>
<comment type="similarity">
    <text evidence="7">Belongs to the class I-like SAM-binding methyltransferase superfamily. rRNA adenine N(6)-methyltransferase family. RsmA subfamily.</text>
</comment>
<comment type="subcellular location">
    <subcellularLocation>
        <location evidence="7">Cytoplasm</location>
    </subcellularLocation>
</comment>
<keyword evidence="11" id="KW-1185">Reference proteome</keyword>
<sequence>MAQGHSGHRTPQRHQGHTARKRFGQNFLVDQDIIGQIVTAISPKPGEFIVEIGPGLGALTVPLLAACGKLHVVEIDRDLIARLHQTYAPEQVTVHEGDALEFDFSSLPAPLRVVGNLPYNISTPLLFHLADYADRVRDMTFMLQKEVVDRMVAKPGEEAYGRLSVMLQYRFAMASLFDVPGTAFNPPPKVTSAIVYMRPLPAEALGCKNPELMGKIVTAAFGQRRKTLRNTLRPWLELEDFDALGMNPQERGERLAVADFVHIADYIHARAGSSGDRDLGA</sequence>
<dbReference type="InterPro" id="IPR020596">
    <property type="entry name" value="rRNA_Ade_Mease_Trfase_CS"/>
</dbReference>
<feature type="binding site" evidence="7 8">
    <location>
        <position position="26"/>
    </location>
    <ligand>
        <name>S-adenosyl-L-methionine</name>
        <dbReference type="ChEBI" id="CHEBI:59789"/>
    </ligand>
</feature>
<dbReference type="InterPro" id="IPR029063">
    <property type="entry name" value="SAM-dependent_MTases_sf"/>
</dbReference>
<dbReference type="PROSITE" id="PS51689">
    <property type="entry name" value="SAM_RNA_A_N6_MT"/>
    <property type="match status" value="1"/>
</dbReference>
<dbReference type="EMBL" id="JAYXHS010000001">
    <property type="protein sequence ID" value="MEC5385648.1"/>
    <property type="molecule type" value="Genomic_DNA"/>
</dbReference>
<dbReference type="Gene3D" id="1.10.8.100">
    <property type="entry name" value="Ribosomal RNA adenine dimethylase-like, domain 2"/>
    <property type="match status" value="1"/>
</dbReference>
<dbReference type="NCBIfam" id="TIGR00755">
    <property type="entry name" value="ksgA"/>
    <property type="match status" value="1"/>
</dbReference>
<gene>
    <name evidence="7 10" type="primary">rsmA</name>
    <name evidence="7" type="synonym">ksgA</name>
    <name evidence="10" type="ORF">VVD49_07925</name>
</gene>
<feature type="binding site" evidence="7 8">
    <location>
        <position position="74"/>
    </location>
    <ligand>
        <name>S-adenosyl-L-methionine</name>
        <dbReference type="ChEBI" id="CHEBI:59789"/>
    </ligand>
</feature>
<keyword evidence="1 7" id="KW-0963">Cytoplasm</keyword>
<feature type="binding site" evidence="7 8">
    <location>
        <position position="28"/>
    </location>
    <ligand>
        <name>S-adenosyl-L-methionine</name>
        <dbReference type="ChEBI" id="CHEBI:59789"/>
    </ligand>
</feature>
<evidence type="ECO:0000256" key="6">
    <source>
        <dbReference type="ARBA" id="ARBA00022884"/>
    </source>
</evidence>
<dbReference type="RefSeq" id="WP_327598598.1">
    <property type="nucleotide sequence ID" value="NZ_JAYXHS010000001.1"/>
</dbReference>
<dbReference type="InterPro" id="IPR023165">
    <property type="entry name" value="rRNA_Ade_diMease-like_C"/>
</dbReference>
<reference evidence="10 11" key="1">
    <citation type="submission" date="2024-01" db="EMBL/GenBank/DDBJ databases">
        <title>Uliginosibacterium soil sp. nov.</title>
        <authorList>
            <person name="Lv Y."/>
        </authorList>
    </citation>
    <scope>NUCLEOTIDE SEQUENCE [LARGE SCALE GENOMIC DNA]</scope>
    <source>
        <strain evidence="10 11">H3</strain>
    </source>
</reference>
<comment type="catalytic activity">
    <reaction evidence="7">
        <text>adenosine(1518)/adenosine(1519) in 16S rRNA + 4 S-adenosyl-L-methionine = N(6)-dimethyladenosine(1518)/N(6)-dimethyladenosine(1519) in 16S rRNA + 4 S-adenosyl-L-homocysteine + 4 H(+)</text>
        <dbReference type="Rhea" id="RHEA:19609"/>
        <dbReference type="Rhea" id="RHEA-COMP:10232"/>
        <dbReference type="Rhea" id="RHEA-COMP:10233"/>
        <dbReference type="ChEBI" id="CHEBI:15378"/>
        <dbReference type="ChEBI" id="CHEBI:57856"/>
        <dbReference type="ChEBI" id="CHEBI:59789"/>
        <dbReference type="ChEBI" id="CHEBI:74411"/>
        <dbReference type="ChEBI" id="CHEBI:74493"/>
        <dbReference type="EC" id="2.1.1.182"/>
    </reaction>
</comment>
<keyword evidence="4 7" id="KW-0808">Transferase</keyword>
<evidence type="ECO:0000256" key="5">
    <source>
        <dbReference type="ARBA" id="ARBA00022691"/>
    </source>
</evidence>
<evidence type="ECO:0000256" key="4">
    <source>
        <dbReference type="ARBA" id="ARBA00022679"/>
    </source>
</evidence>
<evidence type="ECO:0000256" key="8">
    <source>
        <dbReference type="PROSITE-ProRule" id="PRU01026"/>
    </source>
</evidence>
<dbReference type="GO" id="GO:0052908">
    <property type="term" value="F:16S rRNA (adenine(1518)-N(6)/adenine(1519)-N(6))-dimethyltransferase activity"/>
    <property type="evidence" value="ECO:0007669"/>
    <property type="project" value="UniProtKB-EC"/>
</dbReference>